<protein>
    <submittedName>
        <fullName evidence="1">Sulfotransferase</fullName>
    </submittedName>
</protein>
<dbReference type="InterPro" id="IPR027417">
    <property type="entry name" value="P-loop_NTPase"/>
</dbReference>
<name>A0ABT0A5Q5_9GAMM</name>
<sequence length="303" mass="33965">MTAPLFLLAPPRSYTSLVNAMLGQHPQAFGLPELCLFNVERLVELWVGVEGENAERGAMARHGLMRAVAEIYGGEQTAATVNMARAWASVREDWDTGRVFQEIVARIHPLVAVEKSPSYAVAVPRMRGLLKAFPDARFLHLIRHPIAQGKSVMAINEGAFTMRMNAFEIGEDFAVLEPQIAWHDVNQNILDFLDEVPPAQQMRMRGEDIMADPRTHLGAIARWAGLRDDDEAIEEMMHPERSPFACFGPVTALFGNDPNFLGGPTFRPHKPKILPLDAELPWRKDGRRLYPQVVEMANEFGYV</sequence>
<dbReference type="Proteomes" id="UP001165423">
    <property type="component" value="Unassembled WGS sequence"/>
</dbReference>
<dbReference type="EMBL" id="JALGCL010000003">
    <property type="protein sequence ID" value="MCJ0826318.1"/>
    <property type="molecule type" value="Genomic_DNA"/>
</dbReference>
<evidence type="ECO:0000313" key="1">
    <source>
        <dbReference type="EMBL" id="MCJ0826318.1"/>
    </source>
</evidence>
<reference evidence="1 2" key="1">
    <citation type="submission" date="2022-03" db="EMBL/GenBank/DDBJ databases">
        <title>Luteimonas soily sp. nov., a novel bacterium isolated from the soil.</title>
        <authorList>
            <person name="Zhang X."/>
        </authorList>
    </citation>
    <scope>NUCLEOTIDE SEQUENCE [LARGE SCALE GENOMIC DNA]</scope>
    <source>
        <strain evidence="1 2">50</strain>
    </source>
</reference>
<comment type="caution">
    <text evidence="1">The sequence shown here is derived from an EMBL/GenBank/DDBJ whole genome shotgun (WGS) entry which is preliminary data.</text>
</comment>
<keyword evidence="2" id="KW-1185">Reference proteome</keyword>
<gene>
    <name evidence="1" type="ORF">MQC88_10210</name>
</gene>
<evidence type="ECO:0000313" key="2">
    <source>
        <dbReference type="Proteomes" id="UP001165423"/>
    </source>
</evidence>
<accession>A0ABT0A5Q5</accession>
<dbReference type="Pfam" id="PF13469">
    <property type="entry name" value="Sulfotransfer_3"/>
    <property type="match status" value="1"/>
</dbReference>
<dbReference type="RefSeq" id="WP_243321663.1">
    <property type="nucleotide sequence ID" value="NZ_JALGCL010000003.1"/>
</dbReference>
<organism evidence="1 2">
    <name type="scientific">Cognatiluteimonas sedimenti</name>
    <dbReference type="NCBI Taxonomy" id="2927791"/>
    <lineage>
        <taxon>Bacteria</taxon>
        <taxon>Pseudomonadati</taxon>
        <taxon>Pseudomonadota</taxon>
        <taxon>Gammaproteobacteria</taxon>
        <taxon>Lysobacterales</taxon>
        <taxon>Lysobacteraceae</taxon>
        <taxon>Cognatiluteimonas</taxon>
    </lineage>
</organism>
<proteinExistence type="predicted"/>
<dbReference type="Gene3D" id="3.40.50.300">
    <property type="entry name" value="P-loop containing nucleotide triphosphate hydrolases"/>
    <property type="match status" value="1"/>
</dbReference>
<dbReference type="SUPFAM" id="SSF52540">
    <property type="entry name" value="P-loop containing nucleoside triphosphate hydrolases"/>
    <property type="match status" value="1"/>
</dbReference>